<dbReference type="EMBL" id="LGUC01000001">
    <property type="protein sequence ID" value="KPN29983.1"/>
    <property type="molecule type" value="Genomic_DNA"/>
</dbReference>
<reference evidence="2" key="1">
    <citation type="submission" date="2013-11" db="EMBL/GenBank/DDBJ databases">
        <authorList>
            <person name="Hoang H.T."/>
            <person name="Killian M.L."/>
            <person name="Madson D.M."/>
            <person name="Arruda P.H.E."/>
            <person name="Sun D."/>
            <person name="Schwartz K.J."/>
            <person name="Yoon K."/>
        </authorList>
    </citation>
    <scope>NUCLEOTIDE SEQUENCE [LARGE SCALE GENOMIC DNA]</scope>
    <source>
        <strain evidence="2">CDK2</strain>
    </source>
</reference>
<comment type="caution">
    <text evidence="1">The sequence shown here is derived from an EMBL/GenBank/DDBJ whole genome shotgun (WGS) entry which is preliminary data.</text>
</comment>
<organism evidence="1 2">
    <name type="scientific">Halolamina pelagica</name>
    <dbReference type="NCBI Taxonomy" id="699431"/>
    <lineage>
        <taxon>Archaea</taxon>
        <taxon>Methanobacteriati</taxon>
        <taxon>Methanobacteriota</taxon>
        <taxon>Stenosarchaea group</taxon>
        <taxon>Halobacteria</taxon>
        <taxon>Halobacteriales</taxon>
        <taxon>Haloferacaceae</taxon>
    </lineage>
</organism>
<dbReference type="GO" id="GO:0051603">
    <property type="term" value="P:proteolysis involved in protein catabolic process"/>
    <property type="evidence" value="ECO:0007669"/>
    <property type="project" value="InterPro"/>
</dbReference>
<protein>
    <submittedName>
        <fullName evidence="1">Proteasome endopeptidase complex, archaeal, beta subunit</fullName>
    </submittedName>
</protein>
<dbReference type="InterPro" id="IPR001353">
    <property type="entry name" value="Proteasome_sua/b"/>
</dbReference>
<dbReference type="GO" id="GO:0004175">
    <property type="term" value="F:endopeptidase activity"/>
    <property type="evidence" value="ECO:0007669"/>
    <property type="project" value="UniProtKB-ARBA"/>
</dbReference>
<dbReference type="OrthoDB" id="312569at2157"/>
<sequence>MPTVVAFETEGGATLAADRLVVSNDTVSSKRADRLAAFGDCGGAAVDDPGEFRRELDGKRREYEADHGGNPGIEPFTQLASEVAGAVGTDAAVLARDDDGHARARAVYADGSVIDDSPVALGTGAELAFGRLEAGVPEGLEEAATFARELIEGVAERDTRTGDEADVWTLSNA</sequence>
<dbReference type="InterPro" id="IPR029055">
    <property type="entry name" value="Ntn_hydrolases_N"/>
</dbReference>
<dbReference type="STRING" id="699431.SY89_00703"/>
<dbReference type="Proteomes" id="UP000050535">
    <property type="component" value="Unassembled WGS sequence"/>
</dbReference>
<evidence type="ECO:0000313" key="2">
    <source>
        <dbReference type="Proteomes" id="UP000050535"/>
    </source>
</evidence>
<dbReference type="RefSeq" id="WP_054583108.1">
    <property type="nucleotide sequence ID" value="NZ_LGUC01000001.1"/>
</dbReference>
<proteinExistence type="predicted"/>
<dbReference type="AlphaFoldDB" id="A0A0P7HTM0"/>
<dbReference type="SUPFAM" id="SSF56235">
    <property type="entry name" value="N-terminal nucleophile aminohydrolases (Ntn hydrolases)"/>
    <property type="match status" value="1"/>
</dbReference>
<name>A0A0P7HTM0_9EURY</name>
<dbReference type="Pfam" id="PF00227">
    <property type="entry name" value="Proteasome"/>
    <property type="match status" value="1"/>
</dbReference>
<keyword evidence="2" id="KW-1185">Reference proteome</keyword>
<accession>A0A0P7HTM0</accession>
<dbReference type="Gene3D" id="3.60.20.10">
    <property type="entry name" value="Glutamine Phosphoribosylpyrophosphate, subunit 1, domain 1"/>
    <property type="match status" value="1"/>
</dbReference>
<gene>
    <name evidence="1" type="ORF">SY89_00703</name>
</gene>
<keyword evidence="1" id="KW-0647">Proteasome</keyword>
<dbReference type="GO" id="GO:0005839">
    <property type="term" value="C:proteasome core complex"/>
    <property type="evidence" value="ECO:0007669"/>
    <property type="project" value="InterPro"/>
</dbReference>
<evidence type="ECO:0000313" key="1">
    <source>
        <dbReference type="EMBL" id="KPN29983.1"/>
    </source>
</evidence>